<proteinExistence type="predicted"/>
<evidence type="ECO:0000256" key="1">
    <source>
        <dbReference type="SAM" id="Phobius"/>
    </source>
</evidence>
<keyword evidence="1" id="KW-0812">Transmembrane</keyword>
<gene>
    <name evidence="3" type="ORF">V6N12_047724</name>
</gene>
<feature type="signal peptide" evidence="2">
    <location>
        <begin position="1"/>
        <end position="22"/>
    </location>
</feature>
<comment type="caution">
    <text evidence="3">The sequence shown here is derived from an EMBL/GenBank/DDBJ whole genome shotgun (WGS) entry which is preliminary data.</text>
</comment>
<evidence type="ECO:0000313" key="3">
    <source>
        <dbReference type="EMBL" id="KAK8523196.1"/>
    </source>
</evidence>
<keyword evidence="1" id="KW-1133">Transmembrane helix</keyword>
<feature type="transmembrane region" description="Helical" evidence="1">
    <location>
        <begin position="90"/>
        <end position="114"/>
    </location>
</feature>
<accession>A0ABR2CTT4</accession>
<name>A0ABR2CTT4_9ROSI</name>
<dbReference type="EMBL" id="JBBPBM010000043">
    <property type="protein sequence ID" value="KAK8523196.1"/>
    <property type="molecule type" value="Genomic_DNA"/>
</dbReference>
<dbReference type="Proteomes" id="UP001472677">
    <property type="component" value="Unassembled WGS sequence"/>
</dbReference>
<evidence type="ECO:0000256" key="2">
    <source>
        <dbReference type="SAM" id="SignalP"/>
    </source>
</evidence>
<sequence length="124" mass="13842">MSELLSLLWSCLIIFETIVVNTTVKGYTYNGKLQFQLQSETVVKMALQGVWQLKKLIVSYCDWGVSSQKRSSPRSFCAEAEAEALLVKQWISGLTFTCGYTVFAMLSTVSAIPVTRFKPGSKKT</sequence>
<organism evidence="3 4">
    <name type="scientific">Hibiscus sabdariffa</name>
    <name type="common">roselle</name>
    <dbReference type="NCBI Taxonomy" id="183260"/>
    <lineage>
        <taxon>Eukaryota</taxon>
        <taxon>Viridiplantae</taxon>
        <taxon>Streptophyta</taxon>
        <taxon>Embryophyta</taxon>
        <taxon>Tracheophyta</taxon>
        <taxon>Spermatophyta</taxon>
        <taxon>Magnoliopsida</taxon>
        <taxon>eudicotyledons</taxon>
        <taxon>Gunneridae</taxon>
        <taxon>Pentapetalae</taxon>
        <taxon>rosids</taxon>
        <taxon>malvids</taxon>
        <taxon>Malvales</taxon>
        <taxon>Malvaceae</taxon>
        <taxon>Malvoideae</taxon>
        <taxon>Hibiscus</taxon>
    </lineage>
</organism>
<protein>
    <submittedName>
        <fullName evidence="3">Uncharacterized protein</fullName>
    </submittedName>
</protein>
<reference evidence="3 4" key="1">
    <citation type="journal article" date="2024" name="G3 (Bethesda)">
        <title>Genome assembly of Hibiscus sabdariffa L. provides insights into metabolisms of medicinal natural products.</title>
        <authorList>
            <person name="Kim T."/>
        </authorList>
    </citation>
    <scope>NUCLEOTIDE SEQUENCE [LARGE SCALE GENOMIC DNA]</scope>
    <source>
        <strain evidence="3">TK-2024</strain>
        <tissue evidence="3">Old leaves</tissue>
    </source>
</reference>
<evidence type="ECO:0000313" key="4">
    <source>
        <dbReference type="Proteomes" id="UP001472677"/>
    </source>
</evidence>
<feature type="chain" id="PRO_5046422391" evidence="2">
    <location>
        <begin position="23"/>
        <end position="124"/>
    </location>
</feature>
<keyword evidence="2" id="KW-0732">Signal</keyword>
<keyword evidence="4" id="KW-1185">Reference proteome</keyword>
<keyword evidence="1" id="KW-0472">Membrane</keyword>